<dbReference type="EMBL" id="JARQDL010000009">
    <property type="protein sequence ID" value="MDT2946313.1"/>
    <property type="molecule type" value="Genomic_DNA"/>
</dbReference>
<reference evidence="2" key="1">
    <citation type="submission" date="2023-03" db="EMBL/GenBank/DDBJ databases">
        <authorList>
            <person name="Shen W."/>
            <person name="Cai J."/>
        </authorList>
    </citation>
    <scope>NUCLEOTIDE SEQUENCE</scope>
    <source>
        <strain evidence="2">Y37</strain>
    </source>
</reference>
<keyword evidence="1" id="KW-1133">Transmembrane helix</keyword>
<name>A0AAW8UDK9_9LACT</name>
<evidence type="ECO:0000313" key="3">
    <source>
        <dbReference type="Proteomes" id="UP001250218"/>
    </source>
</evidence>
<sequence length="475" mass="56995">MLIDEYIRKEDTLSLEEFLELDVDGVIYDFLKEGIEPDRTELTKEIYWKIFPWYDDKVHSGDTLNTYRSAIMRDFFGKPYSSLDREQQENIISMISSNTSHFDEQIFEFDMIGKNGQFYKQICNSYKLGNFGIFPKGKINVARSKPPHNDYFDKALEEIALFYRGKLEGDNELKRAILDEKDYFNQFENIEDFIEKNYLNDFFDDDGYLISLSEIEDFDDYVLEVERIITLRGLRILSRLRDEGVEDLLEAYKRSIEDKISDLEMDVRTLEGKVIDNENHTEEVLEKKTSKFISAIKAIFTVYGIMWEEEGFWFYLTTIIYGALFGIYPLYIIFDIILAEPTWFWGGMNFLEYIYMFGIVVYPTMCFLTFIFVRFFWRKHSFFDLWDSMGIFDKHYSKDRKKEYDYVLHESRYDSRETVVEKREKYSSDPVDFFSNLLAIIIIILKLLWNFLIFITAPLVMFFAVKYIKKEYYYF</sequence>
<dbReference type="Pfam" id="PF22507">
    <property type="entry name" value="DUF6994"/>
    <property type="match status" value="1"/>
</dbReference>
<keyword evidence="1" id="KW-0472">Membrane</keyword>
<feature type="transmembrane region" description="Helical" evidence="1">
    <location>
        <begin position="437"/>
        <end position="465"/>
    </location>
</feature>
<accession>A0AAW8UDK9</accession>
<feature type="transmembrane region" description="Helical" evidence="1">
    <location>
        <begin position="354"/>
        <end position="377"/>
    </location>
</feature>
<protein>
    <submittedName>
        <fullName evidence="2">Uncharacterized protein</fullName>
    </submittedName>
</protein>
<evidence type="ECO:0000256" key="1">
    <source>
        <dbReference type="SAM" id="Phobius"/>
    </source>
</evidence>
<dbReference type="InterPro" id="IPR054263">
    <property type="entry name" value="DUF6994"/>
</dbReference>
<keyword evidence="1" id="KW-0812">Transmembrane</keyword>
<dbReference type="Proteomes" id="UP001250218">
    <property type="component" value="Unassembled WGS sequence"/>
</dbReference>
<comment type="caution">
    <text evidence="2">The sequence shown here is derived from an EMBL/GenBank/DDBJ whole genome shotgun (WGS) entry which is preliminary data.</text>
</comment>
<organism evidence="2 3">
    <name type="scientific">Lactococcus lactis</name>
    <dbReference type="NCBI Taxonomy" id="1358"/>
    <lineage>
        <taxon>Bacteria</taxon>
        <taxon>Bacillati</taxon>
        <taxon>Bacillota</taxon>
        <taxon>Bacilli</taxon>
        <taxon>Lactobacillales</taxon>
        <taxon>Streptococcaceae</taxon>
        <taxon>Lactococcus</taxon>
    </lineage>
</organism>
<gene>
    <name evidence="2" type="ORF">P7I04_09775</name>
</gene>
<feature type="transmembrane region" description="Helical" evidence="1">
    <location>
        <begin position="312"/>
        <end position="334"/>
    </location>
</feature>
<dbReference type="RefSeq" id="WP_311843626.1">
    <property type="nucleotide sequence ID" value="NZ_JARQDC010000010.1"/>
</dbReference>
<proteinExistence type="predicted"/>
<evidence type="ECO:0000313" key="2">
    <source>
        <dbReference type="EMBL" id="MDT2946313.1"/>
    </source>
</evidence>
<dbReference type="AlphaFoldDB" id="A0AAW8UDK9"/>